<feature type="transmembrane region" description="Helical" evidence="5">
    <location>
        <begin position="264"/>
        <end position="284"/>
    </location>
</feature>
<dbReference type="OrthoDB" id="9809599at2"/>
<gene>
    <name evidence="7" type="ORF">ED312_09155</name>
</gene>
<feature type="transmembrane region" description="Helical" evidence="5">
    <location>
        <begin position="44"/>
        <end position="66"/>
    </location>
</feature>
<organism evidence="7 8">
    <name type="scientific">Sinomicrobium pectinilyticum</name>
    <dbReference type="NCBI Taxonomy" id="1084421"/>
    <lineage>
        <taxon>Bacteria</taxon>
        <taxon>Pseudomonadati</taxon>
        <taxon>Bacteroidota</taxon>
        <taxon>Flavobacteriia</taxon>
        <taxon>Flavobacteriales</taxon>
        <taxon>Flavobacteriaceae</taxon>
        <taxon>Sinomicrobium</taxon>
    </lineage>
</organism>
<sequence length="387" mass="41174">MNINLKRRVAVSAVFFLSGICFASWASRIPDIKNKLHLTEGELGGLLLGLPAGSLAALPLAGWLVHRFGSRKVAVISAILYGCVLPLLGLAETKIALLGAVALFGLVGNLINISVNTQAVGVEFHYGKTIMASFHGLWSLAGFVGGAIGAGMIDLSINPLFHFLAIGCVSLLIIFFAYRNMLTEDVNTGDSKGLVLKKPDKLLLRIGAIAFCGMMCEGCMFDWSGVYFDKVVNVDAGLVTLGYIAFMSTMATGRFVADHFTQRFGAVMLLQFSGILIFFGLLLSVLFPSVIFATVGFLLVGAGTSSVIPLSFSMAGRSKNFPPGISLALVSTIAYFGFLFGPPVIGFIAEHLNLRASFLLIAFVGAMIAVLSYSGRGILRKPDNTTH</sequence>
<evidence type="ECO:0000313" key="8">
    <source>
        <dbReference type="Proteomes" id="UP000267469"/>
    </source>
</evidence>
<dbReference type="AlphaFoldDB" id="A0A3N0EJK0"/>
<name>A0A3N0EJK0_SINP1</name>
<accession>A0A3N0EJK0</accession>
<evidence type="ECO:0000256" key="2">
    <source>
        <dbReference type="ARBA" id="ARBA00022692"/>
    </source>
</evidence>
<dbReference type="RefSeq" id="WP_123215705.1">
    <property type="nucleotide sequence ID" value="NZ_RJTM01000064.1"/>
</dbReference>
<feature type="transmembrane region" description="Helical" evidence="5">
    <location>
        <begin position="290"/>
        <end position="312"/>
    </location>
</feature>
<keyword evidence="8" id="KW-1185">Reference proteome</keyword>
<dbReference type="EMBL" id="RJTM01000064">
    <property type="protein sequence ID" value="RNL88076.1"/>
    <property type="molecule type" value="Genomic_DNA"/>
</dbReference>
<reference evidence="7 8" key="1">
    <citation type="submission" date="2018-10" db="EMBL/GenBank/DDBJ databases">
        <title>Sinomicrobium pectinilyticum sp. nov., a pectinase-producing bacterium isolated from alkaline and saline soil, and emended description of the genus Sinomicrobium.</title>
        <authorList>
            <person name="Cheng B."/>
            <person name="Li C."/>
            <person name="Lai Q."/>
            <person name="Du M."/>
            <person name="Shao Z."/>
            <person name="Xu P."/>
            <person name="Yang C."/>
        </authorList>
    </citation>
    <scope>NUCLEOTIDE SEQUENCE [LARGE SCALE GENOMIC DNA]</scope>
    <source>
        <strain evidence="7 8">5DNS001</strain>
    </source>
</reference>
<keyword evidence="2 5" id="KW-0812">Transmembrane</keyword>
<feature type="transmembrane region" description="Helical" evidence="5">
    <location>
        <begin position="354"/>
        <end position="373"/>
    </location>
</feature>
<evidence type="ECO:0000256" key="1">
    <source>
        <dbReference type="ARBA" id="ARBA00004141"/>
    </source>
</evidence>
<evidence type="ECO:0000256" key="5">
    <source>
        <dbReference type="SAM" id="Phobius"/>
    </source>
</evidence>
<dbReference type="Gene3D" id="1.20.1250.20">
    <property type="entry name" value="MFS general substrate transporter like domains"/>
    <property type="match status" value="1"/>
</dbReference>
<keyword evidence="3 5" id="KW-1133">Transmembrane helix</keyword>
<dbReference type="GO" id="GO:0016020">
    <property type="term" value="C:membrane"/>
    <property type="evidence" value="ECO:0007669"/>
    <property type="project" value="UniProtKB-SubCell"/>
</dbReference>
<dbReference type="PANTHER" id="PTHR23514">
    <property type="entry name" value="BYPASS OF STOP CODON PROTEIN 6"/>
    <property type="match status" value="1"/>
</dbReference>
<dbReference type="PROSITE" id="PS50850">
    <property type="entry name" value="MFS"/>
    <property type="match status" value="1"/>
</dbReference>
<feature type="transmembrane region" description="Helical" evidence="5">
    <location>
        <begin position="95"/>
        <end position="115"/>
    </location>
</feature>
<evidence type="ECO:0000259" key="6">
    <source>
        <dbReference type="PROSITE" id="PS50850"/>
    </source>
</evidence>
<feature type="transmembrane region" description="Helical" evidence="5">
    <location>
        <begin position="159"/>
        <end position="181"/>
    </location>
</feature>
<protein>
    <submittedName>
        <fullName evidence="7">MFS transporter</fullName>
    </submittedName>
</protein>
<dbReference type="PANTHER" id="PTHR23514:SF13">
    <property type="entry name" value="INNER MEMBRANE PROTEIN YBJJ"/>
    <property type="match status" value="1"/>
</dbReference>
<evidence type="ECO:0000256" key="3">
    <source>
        <dbReference type="ARBA" id="ARBA00022989"/>
    </source>
</evidence>
<feature type="transmembrane region" description="Helical" evidence="5">
    <location>
        <begin position="202"/>
        <end position="224"/>
    </location>
</feature>
<proteinExistence type="predicted"/>
<feature type="transmembrane region" description="Helical" evidence="5">
    <location>
        <begin position="236"/>
        <end position="257"/>
    </location>
</feature>
<feature type="transmembrane region" description="Helical" evidence="5">
    <location>
        <begin position="73"/>
        <end position="89"/>
    </location>
</feature>
<feature type="transmembrane region" description="Helical" evidence="5">
    <location>
        <begin position="136"/>
        <end position="153"/>
    </location>
</feature>
<evidence type="ECO:0000313" key="7">
    <source>
        <dbReference type="EMBL" id="RNL88076.1"/>
    </source>
</evidence>
<dbReference type="InterPro" id="IPR036259">
    <property type="entry name" value="MFS_trans_sf"/>
</dbReference>
<feature type="transmembrane region" description="Helical" evidence="5">
    <location>
        <begin position="324"/>
        <end position="348"/>
    </location>
</feature>
<dbReference type="InterPro" id="IPR011701">
    <property type="entry name" value="MFS"/>
</dbReference>
<dbReference type="Proteomes" id="UP000267469">
    <property type="component" value="Unassembled WGS sequence"/>
</dbReference>
<keyword evidence="4 5" id="KW-0472">Membrane</keyword>
<dbReference type="InterPro" id="IPR051788">
    <property type="entry name" value="MFS_Transporter"/>
</dbReference>
<evidence type="ECO:0000256" key="4">
    <source>
        <dbReference type="ARBA" id="ARBA00023136"/>
    </source>
</evidence>
<feature type="domain" description="Major facilitator superfamily (MFS) profile" evidence="6">
    <location>
        <begin position="202"/>
        <end position="387"/>
    </location>
</feature>
<dbReference type="CDD" id="cd17393">
    <property type="entry name" value="MFS_MosC_like"/>
    <property type="match status" value="1"/>
</dbReference>
<comment type="caution">
    <text evidence="7">The sequence shown here is derived from an EMBL/GenBank/DDBJ whole genome shotgun (WGS) entry which is preliminary data.</text>
</comment>
<dbReference type="Pfam" id="PF07690">
    <property type="entry name" value="MFS_1"/>
    <property type="match status" value="1"/>
</dbReference>
<dbReference type="SUPFAM" id="SSF103473">
    <property type="entry name" value="MFS general substrate transporter"/>
    <property type="match status" value="1"/>
</dbReference>
<dbReference type="InterPro" id="IPR020846">
    <property type="entry name" value="MFS_dom"/>
</dbReference>
<dbReference type="GO" id="GO:0022857">
    <property type="term" value="F:transmembrane transporter activity"/>
    <property type="evidence" value="ECO:0007669"/>
    <property type="project" value="InterPro"/>
</dbReference>
<comment type="subcellular location">
    <subcellularLocation>
        <location evidence="1">Membrane</location>
        <topology evidence="1">Multi-pass membrane protein</topology>
    </subcellularLocation>
</comment>